<dbReference type="RefSeq" id="WP_228854916.1">
    <property type="nucleotide sequence ID" value="NZ_AP024086.1"/>
</dbReference>
<sequence>MEVKILSAKFDMKDANRLEVAKQHGAYATLDKLFSMKPEEVIAEVRDSGLRDVAEPGFPPV</sequence>
<gene>
    <name evidence="1" type="ORF">DGMP_32650</name>
</gene>
<proteinExistence type="predicted"/>
<name>A0A8D5JND6_9BACT</name>
<protein>
    <submittedName>
        <fullName evidence="1">Uncharacterized protein</fullName>
    </submittedName>
</protein>
<evidence type="ECO:0000313" key="2">
    <source>
        <dbReference type="Proteomes" id="UP000826725"/>
    </source>
</evidence>
<organism evidence="1 2">
    <name type="scientific">Desulfomarina profundi</name>
    <dbReference type="NCBI Taxonomy" id="2772557"/>
    <lineage>
        <taxon>Bacteria</taxon>
        <taxon>Pseudomonadati</taxon>
        <taxon>Thermodesulfobacteriota</taxon>
        <taxon>Desulfobulbia</taxon>
        <taxon>Desulfobulbales</taxon>
        <taxon>Desulfobulbaceae</taxon>
        <taxon>Desulfomarina</taxon>
    </lineage>
</organism>
<dbReference type="Proteomes" id="UP000826725">
    <property type="component" value="Chromosome"/>
</dbReference>
<dbReference type="EMBL" id="AP024086">
    <property type="protein sequence ID" value="BCL62572.1"/>
    <property type="molecule type" value="Genomic_DNA"/>
</dbReference>
<dbReference type="KEGG" id="dbk:DGMP_32650"/>
<keyword evidence="2" id="KW-1185">Reference proteome</keyword>
<reference evidence="1" key="1">
    <citation type="submission" date="2020-09" db="EMBL/GenBank/DDBJ databases">
        <title>Desulfogranum mesoprofundum gen. nov., sp. nov., a novel mesophilic, sulfate-reducing chemolithoautotroph isolated from a deep-sea hydrothermal vent chimney in the Suiyo Seamount.</title>
        <authorList>
            <person name="Hashimoto Y."/>
            <person name="Nakagawa S."/>
        </authorList>
    </citation>
    <scope>NUCLEOTIDE SEQUENCE</scope>
    <source>
        <strain evidence="1">KT2</strain>
    </source>
</reference>
<accession>A0A8D5JND6</accession>
<dbReference type="AlphaFoldDB" id="A0A8D5JND6"/>
<evidence type="ECO:0000313" key="1">
    <source>
        <dbReference type="EMBL" id="BCL62572.1"/>
    </source>
</evidence>